<dbReference type="Gene3D" id="2.60.120.10">
    <property type="entry name" value="Jelly Rolls"/>
    <property type="match status" value="1"/>
</dbReference>
<dbReference type="InterPro" id="IPR011051">
    <property type="entry name" value="RmlC_Cupin_sf"/>
</dbReference>
<dbReference type="PATRIC" id="fig|1502723.3.peg.445"/>
<evidence type="ECO:0000313" key="5">
    <source>
        <dbReference type="EMBL" id="KJE25267.1"/>
    </source>
</evidence>
<keyword evidence="1" id="KW-0805">Transcription regulation</keyword>
<dbReference type="SUPFAM" id="SSF46689">
    <property type="entry name" value="Homeodomain-like"/>
    <property type="match status" value="2"/>
</dbReference>
<dbReference type="InterPro" id="IPR014710">
    <property type="entry name" value="RmlC-like_jellyroll"/>
</dbReference>
<protein>
    <submittedName>
        <fullName evidence="5">Transcriptional regulator, AraC family</fullName>
    </submittedName>
</protein>
<dbReference type="PANTHER" id="PTHR11019">
    <property type="entry name" value="HTH-TYPE TRANSCRIPTIONAL REGULATOR NIMR"/>
    <property type="match status" value="1"/>
</dbReference>
<dbReference type="PROSITE" id="PS00041">
    <property type="entry name" value="HTH_ARAC_FAMILY_1"/>
    <property type="match status" value="1"/>
</dbReference>
<evidence type="ECO:0000313" key="6">
    <source>
        <dbReference type="Proteomes" id="UP000032545"/>
    </source>
</evidence>
<feature type="domain" description="HTH araC/xylS-type" evidence="4">
    <location>
        <begin position="169"/>
        <end position="270"/>
    </location>
</feature>
<gene>
    <name evidence="5" type="ORF">FF36_00400</name>
</gene>
<dbReference type="Pfam" id="PF12833">
    <property type="entry name" value="HTH_18"/>
    <property type="match status" value="1"/>
</dbReference>
<evidence type="ECO:0000256" key="1">
    <source>
        <dbReference type="ARBA" id="ARBA00023015"/>
    </source>
</evidence>
<sequence>MTVCARPVDNPPVAASVVLTDPTAADRIRAGTYAYDGEQVSSGWHVHDLDQIEYAWQGTVEVETAAAHHLLPPRHALWIPAGLAHRTTLRRVRTVSVFLDPQMMGLAPDRARILPAAAPIREMIMHAVRWPISRRAGDPLADTFFTALSGLLVEGLDAATPLCLPTSTDPIAAAAMRHAEGHPHAATIGAVCRAVGVSERTLRRRFAASTGLTWRQYLLHSRMARAAALLSEPGPTVLDVAIAVGFDSASAFTRAFRQHTGDTPTAYRRRVASAVG</sequence>
<proteinExistence type="predicted"/>
<evidence type="ECO:0000256" key="3">
    <source>
        <dbReference type="ARBA" id="ARBA00023163"/>
    </source>
</evidence>
<dbReference type="InterPro" id="IPR018060">
    <property type="entry name" value="HTH_AraC"/>
</dbReference>
<accession>A0A0D8BPG6</accession>
<dbReference type="RefSeq" id="WP_052680897.1">
    <property type="nucleotide sequence ID" value="NZ_JYFN01000002.1"/>
</dbReference>
<dbReference type="GO" id="GO:0003700">
    <property type="term" value="F:DNA-binding transcription factor activity"/>
    <property type="evidence" value="ECO:0007669"/>
    <property type="project" value="InterPro"/>
</dbReference>
<dbReference type="GO" id="GO:0043565">
    <property type="term" value="F:sequence-specific DNA binding"/>
    <property type="evidence" value="ECO:0007669"/>
    <property type="project" value="InterPro"/>
</dbReference>
<evidence type="ECO:0000256" key="2">
    <source>
        <dbReference type="ARBA" id="ARBA00023125"/>
    </source>
</evidence>
<dbReference type="Proteomes" id="UP000032545">
    <property type="component" value="Unassembled WGS sequence"/>
</dbReference>
<keyword evidence="3" id="KW-0804">Transcription</keyword>
<dbReference type="InterPro" id="IPR009057">
    <property type="entry name" value="Homeodomain-like_sf"/>
</dbReference>
<comment type="caution">
    <text evidence="5">The sequence shown here is derived from an EMBL/GenBank/DDBJ whole genome shotgun (WGS) entry which is preliminary data.</text>
</comment>
<keyword evidence="2" id="KW-0238">DNA-binding</keyword>
<dbReference type="Gene3D" id="1.10.10.60">
    <property type="entry name" value="Homeodomain-like"/>
    <property type="match status" value="2"/>
</dbReference>
<dbReference type="EMBL" id="JYFN01000002">
    <property type="protein sequence ID" value="KJE25267.1"/>
    <property type="molecule type" value="Genomic_DNA"/>
</dbReference>
<evidence type="ECO:0000259" key="4">
    <source>
        <dbReference type="PROSITE" id="PS01124"/>
    </source>
</evidence>
<name>A0A0D8BPG6_9ACTN</name>
<dbReference type="SMART" id="SM00342">
    <property type="entry name" value="HTH_ARAC"/>
    <property type="match status" value="1"/>
</dbReference>
<dbReference type="AlphaFoldDB" id="A0A0D8BPG6"/>
<dbReference type="PANTHER" id="PTHR11019:SF159">
    <property type="entry name" value="TRANSCRIPTIONAL REGULATOR-RELATED"/>
    <property type="match status" value="1"/>
</dbReference>
<dbReference type="SUPFAM" id="SSF51182">
    <property type="entry name" value="RmlC-like cupins"/>
    <property type="match status" value="1"/>
</dbReference>
<dbReference type="InterPro" id="IPR018062">
    <property type="entry name" value="HTH_AraC-typ_CS"/>
</dbReference>
<dbReference type="PROSITE" id="PS01124">
    <property type="entry name" value="HTH_ARAC_FAMILY_2"/>
    <property type="match status" value="1"/>
</dbReference>
<dbReference type="InterPro" id="IPR020449">
    <property type="entry name" value="Tscrpt_reg_AraC-type_HTH"/>
</dbReference>
<organism evidence="5 6">
    <name type="scientific">Frankia torreyi</name>
    <dbReference type="NCBI Taxonomy" id="1856"/>
    <lineage>
        <taxon>Bacteria</taxon>
        <taxon>Bacillati</taxon>
        <taxon>Actinomycetota</taxon>
        <taxon>Actinomycetes</taxon>
        <taxon>Frankiales</taxon>
        <taxon>Frankiaceae</taxon>
        <taxon>Frankia</taxon>
    </lineage>
</organism>
<dbReference type="PRINTS" id="PR00032">
    <property type="entry name" value="HTHARAC"/>
</dbReference>
<reference evidence="6" key="1">
    <citation type="submission" date="2015-02" db="EMBL/GenBank/DDBJ databases">
        <title>Draft Genome of Frankia sp. CpI1-S.</title>
        <authorList>
            <person name="Oshone R.T."/>
            <person name="Ngom M."/>
            <person name="Ghodhbane-Gtari F."/>
            <person name="Gtari M."/>
            <person name="Morris K."/>
            <person name="Thomas K."/>
            <person name="Sen A."/>
            <person name="Tisa L.S."/>
        </authorList>
    </citation>
    <scope>NUCLEOTIDE SEQUENCE [LARGE SCALE GENOMIC DNA]</scope>
    <source>
        <strain evidence="6">CpI1-S</strain>
    </source>
</reference>
<reference evidence="5 6" key="2">
    <citation type="journal article" date="2016" name="Genome Announc.">
        <title>Permanent Draft Genome Sequences for Two Variants of Frankia sp. Strain CpI1, the First Frankia Strain Isolated from Root Nodules of Comptonia peregrina.</title>
        <authorList>
            <person name="Oshone R."/>
            <person name="Hurst S.G.IV."/>
            <person name="Abebe-Akele F."/>
            <person name="Simpson S."/>
            <person name="Morris K."/>
            <person name="Thomas W.K."/>
            <person name="Tisa L.S."/>
        </authorList>
    </citation>
    <scope>NUCLEOTIDE SEQUENCE [LARGE SCALE GENOMIC DNA]</scope>
    <source>
        <strain evidence="6">CpI1-S</strain>
    </source>
</reference>
<keyword evidence="6" id="KW-1185">Reference proteome</keyword>